<evidence type="ECO:0000313" key="2">
    <source>
        <dbReference type="Proteomes" id="UP001157502"/>
    </source>
</evidence>
<protein>
    <submittedName>
        <fullName evidence="1">Uncharacterized protein</fullName>
    </submittedName>
</protein>
<dbReference type="Proteomes" id="UP001157502">
    <property type="component" value="Chromosome 7"/>
</dbReference>
<accession>A0ACC2H0N0</accession>
<keyword evidence="2" id="KW-1185">Reference proteome</keyword>
<dbReference type="EMBL" id="CM055734">
    <property type="protein sequence ID" value="KAJ8009382.1"/>
    <property type="molecule type" value="Genomic_DNA"/>
</dbReference>
<evidence type="ECO:0000313" key="1">
    <source>
        <dbReference type="EMBL" id="KAJ8009382.1"/>
    </source>
</evidence>
<name>A0ACC2H0N0_DALPE</name>
<sequence>MSDSTMAETLVGDARKSMAAIVDSIVQEVYPEEKGQVISQRDLTAAKAIDWRTSYLRGELELSPVFFLYRDLPTPFFSAPFTSSVLPPLRGEVTFSCALAVHWFKPPAAPKKRPCPLWKTQPNRTQ</sequence>
<organism evidence="1 2">
    <name type="scientific">Dallia pectoralis</name>
    <name type="common">Alaska blackfish</name>
    <dbReference type="NCBI Taxonomy" id="75939"/>
    <lineage>
        <taxon>Eukaryota</taxon>
        <taxon>Metazoa</taxon>
        <taxon>Chordata</taxon>
        <taxon>Craniata</taxon>
        <taxon>Vertebrata</taxon>
        <taxon>Euteleostomi</taxon>
        <taxon>Actinopterygii</taxon>
        <taxon>Neopterygii</taxon>
        <taxon>Teleostei</taxon>
        <taxon>Protacanthopterygii</taxon>
        <taxon>Esociformes</taxon>
        <taxon>Umbridae</taxon>
        <taxon>Dallia</taxon>
    </lineage>
</organism>
<comment type="caution">
    <text evidence="1">The sequence shown here is derived from an EMBL/GenBank/DDBJ whole genome shotgun (WGS) entry which is preliminary data.</text>
</comment>
<gene>
    <name evidence="1" type="ORF">DPEC_G00088310</name>
</gene>
<reference evidence="1" key="1">
    <citation type="submission" date="2021-05" db="EMBL/GenBank/DDBJ databases">
        <authorList>
            <person name="Pan Q."/>
            <person name="Jouanno E."/>
            <person name="Zahm M."/>
            <person name="Klopp C."/>
            <person name="Cabau C."/>
            <person name="Louis A."/>
            <person name="Berthelot C."/>
            <person name="Parey E."/>
            <person name="Roest Crollius H."/>
            <person name="Montfort J."/>
            <person name="Robinson-Rechavi M."/>
            <person name="Bouchez O."/>
            <person name="Lampietro C."/>
            <person name="Lopez Roques C."/>
            <person name="Donnadieu C."/>
            <person name="Postlethwait J."/>
            <person name="Bobe J."/>
            <person name="Dillon D."/>
            <person name="Chandos A."/>
            <person name="von Hippel F."/>
            <person name="Guiguen Y."/>
        </authorList>
    </citation>
    <scope>NUCLEOTIDE SEQUENCE</scope>
    <source>
        <strain evidence="1">YG-Jan2019</strain>
    </source>
</reference>
<proteinExistence type="predicted"/>